<dbReference type="NCBIfam" id="NF003107">
    <property type="entry name" value="PRK04028.1"/>
    <property type="match status" value="1"/>
</dbReference>
<dbReference type="InterPro" id="IPR017959">
    <property type="entry name" value="Asn/Gln-tRNA_amidoTrfase_suB/E"/>
</dbReference>
<evidence type="ECO:0000256" key="7">
    <source>
        <dbReference type="SAM" id="MobiDB-lite"/>
    </source>
</evidence>
<protein>
    <recommendedName>
        <fullName evidence="6">Glutamyl-tRNA(Gln) amidotransferase subunit E</fullName>
        <shortName evidence="6">Glu-ADT subunit E</shortName>
        <ecNumber evidence="6">6.3.5.-</ecNumber>
    </recommendedName>
</protein>
<dbReference type="Gene3D" id="1.10.10.410">
    <property type="match status" value="1"/>
</dbReference>
<evidence type="ECO:0000256" key="2">
    <source>
        <dbReference type="ARBA" id="ARBA00022741"/>
    </source>
</evidence>
<dbReference type="PANTHER" id="PTHR11659">
    <property type="entry name" value="GLUTAMYL-TRNA GLN AMIDOTRANSFERASE SUBUNIT B MITOCHONDRIAL AND PROKARYOTIC PET112-RELATED"/>
    <property type="match status" value="1"/>
</dbReference>
<comment type="similarity">
    <text evidence="6">Belongs to the GatB/GatE family. GatE subfamily.</text>
</comment>
<feature type="region of interest" description="Disordered" evidence="7">
    <location>
        <begin position="1"/>
        <end position="42"/>
    </location>
</feature>
<dbReference type="InterPro" id="IPR014746">
    <property type="entry name" value="Gln_synth/guanido_kin_cat_dom"/>
</dbReference>
<dbReference type="InterPro" id="IPR018027">
    <property type="entry name" value="Asn/Gln_amidotransferase"/>
</dbReference>
<organism evidence="9">
    <name type="scientific">uncultured marine group II/III euryarchaeote AD1000_39_C05</name>
    <dbReference type="NCBI Taxonomy" id="1457763"/>
    <lineage>
        <taxon>Archaea</taxon>
        <taxon>Methanobacteriati</taxon>
        <taxon>Methanobacteriota</taxon>
        <taxon>environmental samples</taxon>
    </lineage>
</organism>
<dbReference type="GO" id="GO:0050567">
    <property type="term" value="F:glutaminyl-tRNA synthase (glutamine-hydrolyzing) activity"/>
    <property type="evidence" value="ECO:0007669"/>
    <property type="project" value="UniProtKB-UniRule"/>
</dbReference>
<dbReference type="SUPFAM" id="SSF89095">
    <property type="entry name" value="GatB/YqeY motif"/>
    <property type="match status" value="1"/>
</dbReference>
<comment type="subunit">
    <text evidence="6">Heterodimer of GatD and GatE.</text>
</comment>
<evidence type="ECO:0000313" key="9">
    <source>
        <dbReference type="EMBL" id="AIE93617.1"/>
    </source>
</evidence>
<keyword evidence="2 6" id="KW-0547">Nucleotide-binding</keyword>
<name>A0A075FVD7_9EURY</name>
<dbReference type="Gene3D" id="3.30.1360.30">
    <property type="entry name" value="GAD-like domain"/>
    <property type="match status" value="1"/>
</dbReference>
<keyword evidence="3 6" id="KW-0067">ATP-binding</keyword>
<keyword evidence="9" id="KW-0808">Transferase</keyword>
<dbReference type="Pfam" id="PF02637">
    <property type="entry name" value="GatB_Yqey"/>
    <property type="match status" value="1"/>
</dbReference>
<dbReference type="SUPFAM" id="SSF55931">
    <property type="entry name" value="Glutamine synthetase/guanido kinase"/>
    <property type="match status" value="1"/>
</dbReference>
<dbReference type="AlphaFoldDB" id="A0A075FVD7"/>
<dbReference type="InterPro" id="IPR003789">
    <property type="entry name" value="Asn/Gln_tRNA_amidoTrase-B-like"/>
</dbReference>
<dbReference type="PROSITE" id="PS01234">
    <property type="entry name" value="GATB"/>
    <property type="match status" value="1"/>
</dbReference>
<proteinExistence type="inferred from homology"/>
<comment type="function">
    <text evidence="6">Allows the formation of correctly charged Gln-tRNA(Gln) through the transamidation of misacylated Glu-tRNA(Gln) in organisms which lack glutaminyl-tRNA synthetase. The reaction takes place in the presence of glutamine and ATP through an activated gamma-phospho-Glu-tRNA(Gln). The GatDE system is specific for glutamate and does not act on aspartate.</text>
</comment>
<feature type="domain" description="Asn/Gln amidotransferase" evidence="8">
    <location>
        <begin position="565"/>
        <end position="725"/>
    </location>
</feature>
<dbReference type="InterPro" id="IPR006075">
    <property type="entry name" value="Asn/Gln-tRNA_Trfase_suB/E_cat"/>
</dbReference>
<dbReference type="Pfam" id="PF02938">
    <property type="entry name" value="GAD"/>
    <property type="match status" value="1"/>
</dbReference>
<keyword evidence="4 6" id="KW-0648">Protein biosynthesis</keyword>
<evidence type="ECO:0000256" key="6">
    <source>
        <dbReference type="HAMAP-Rule" id="MF_00588"/>
    </source>
</evidence>
<dbReference type="GO" id="GO:0004812">
    <property type="term" value="F:aminoacyl-tRNA ligase activity"/>
    <property type="evidence" value="ECO:0007669"/>
    <property type="project" value="InterPro"/>
</dbReference>
<evidence type="ECO:0000256" key="3">
    <source>
        <dbReference type="ARBA" id="ARBA00022840"/>
    </source>
</evidence>
<feature type="compositionally biased region" description="Polar residues" evidence="7">
    <location>
        <begin position="1"/>
        <end position="12"/>
    </location>
</feature>
<evidence type="ECO:0000256" key="4">
    <source>
        <dbReference type="ARBA" id="ARBA00022917"/>
    </source>
</evidence>
<dbReference type="InterPro" id="IPR004115">
    <property type="entry name" value="GAD-like_sf"/>
</dbReference>
<keyword evidence="1 6" id="KW-0436">Ligase</keyword>
<dbReference type="GO" id="GO:0070681">
    <property type="term" value="P:glutaminyl-tRNAGln biosynthesis via transamidation"/>
    <property type="evidence" value="ECO:0007669"/>
    <property type="project" value="TreeGrafter"/>
</dbReference>
<dbReference type="EMBL" id="KF900400">
    <property type="protein sequence ID" value="AIE93617.1"/>
    <property type="molecule type" value="Genomic_DNA"/>
</dbReference>
<dbReference type="InterPro" id="IPR017958">
    <property type="entry name" value="Gln-tRNA_amidoTrfase_suB_CS"/>
</dbReference>
<accession>A0A075FVD7</accession>
<feature type="compositionally biased region" description="Basic and acidic residues" evidence="7">
    <location>
        <begin position="33"/>
        <end position="42"/>
    </location>
</feature>
<dbReference type="EC" id="6.3.5.-" evidence="6"/>
<gene>
    <name evidence="6 9" type="primary">gatE</name>
</gene>
<reference evidence="9" key="1">
    <citation type="journal article" date="2014" name="Genome Biol. Evol.">
        <title>Pangenome evidence for extensive interdomain horizontal transfer affecting lineage core and shell genes in uncultured planktonic thaumarchaeota and euryarchaeota.</title>
        <authorList>
            <person name="Deschamps P."/>
            <person name="Zivanovic Y."/>
            <person name="Moreira D."/>
            <person name="Rodriguez-Valera F."/>
            <person name="Lopez-Garcia P."/>
        </authorList>
    </citation>
    <scope>NUCLEOTIDE SEQUENCE</scope>
</reference>
<dbReference type="GO" id="GO:0016740">
    <property type="term" value="F:transferase activity"/>
    <property type="evidence" value="ECO:0007669"/>
    <property type="project" value="UniProtKB-KW"/>
</dbReference>
<evidence type="ECO:0000256" key="1">
    <source>
        <dbReference type="ARBA" id="ARBA00022598"/>
    </source>
</evidence>
<dbReference type="HAMAP" id="MF_00588">
    <property type="entry name" value="GatE"/>
    <property type="match status" value="1"/>
</dbReference>
<evidence type="ECO:0000256" key="5">
    <source>
        <dbReference type="ARBA" id="ARBA00047913"/>
    </source>
</evidence>
<dbReference type="GO" id="GO:0005737">
    <property type="term" value="C:cytoplasm"/>
    <property type="evidence" value="ECO:0007669"/>
    <property type="project" value="InterPro"/>
</dbReference>
<dbReference type="GO" id="GO:0005524">
    <property type="term" value="F:ATP binding"/>
    <property type="evidence" value="ECO:0007669"/>
    <property type="project" value="UniProtKB-KW"/>
</dbReference>
<dbReference type="PANTHER" id="PTHR11659:SF2">
    <property type="entry name" value="GLUTAMYL-TRNA(GLN) AMIDOTRANSFERASE SUBUNIT E"/>
    <property type="match status" value="1"/>
</dbReference>
<dbReference type="Pfam" id="PF02934">
    <property type="entry name" value="GatB_N"/>
    <property type="match status" value="1"/>
</dbReference>
<evidence type="ECO:0000259" key="8">
    <source>
        <dbReference type="SMART" id="SM00845"/>
    </source>
</evidence>
<dbReference type="InterPro" id="IPR029351">
    <property type="entry name" value="GAD_dom"/>
</dbReference>
<dbReference type="SMART" id="SM00845">
    <property type="entry name" value="GatB_Yqey"/>
    <property type="match status" value="1"/>
</dbReference>
<dbReference type="InterPro" id="IPR023168">
    <property type="entry name" value="GatB_Yqey_C_2"/>
</dbReference>
<sequence length="731" mass="79114">MANSSALASRSILSPAEPMSDDRSLTFVSSGEPRGDISKPSDLDPLGLGFMCGLEIHQQLKTGKLHSRMPSTLYEVGIDEIPSDWERQSRRLRAAQGEGGRVDVAARFEARRNRSFVYVQSPNSGLIELDEAPPLSHDEAAVSAALTISAMMAAKPVPFLQAMRKTVIDGSNTSGFQRTTLIATDGKIQTDLGAVGVDVICLEEDSARKLDTKSTAGGEVVIYTLDRLGVPLVEIATAPDVQTPEHAKETALALGTMLRDTRMVRRGLGSIRQDLNVSIACGDRVEIKGCQDLDWIPRIIRLEMARQLHMFRLATELRSEASLPALPSDRRDDQTPVENRVAKAAAARIPMQLQDVTGAFVDCTSTMIERALAKGDSVKSTILPGFAGRIGTKQLDEEGSQLPRLGRELASAAKLAGVAGIFHSDELPAYGIGQKEVDTIRTALELDESDAFVLCVAPEWQADLALESVITRARQAYHRIPQEVRNVVIRKGAPEDGTTTAMRPLPGGARMYPETDIPVVPLDEQRWSSISDDLPLNRTQRNERLSAYDISSNQVEALLGAELDDVLVTAVEGGLYGCPSVPAKAMASAMLDNTRLEIAEGTDYATDEIPWPILTLAIYAREEGIITREGLVSMTRTLLLEGPSFTTTEFEDRLKWFAARAEQDGFTPADSSAVEDAVNAILADRVDFVKERGLGAIGPLMGMVMGELGGAADGKIVSQTLKQKINEILEG</sequence>
<dbReference type="SUPFAM" id="SSF55261">
    <property type="entry name" value="GAD domain-like"/>
    <property type="match status" value="1"/>
</dbReference>
<dbReference type="InterPro" id="IPR004414">
    <property type="entry name" value="GatE"/>
</dbReference>
<comment type="catalytic activity">
    <reaction evidence="5 6">
        <text>L-glutamyl-tRNA(Gln) + L-glutamine + ATP + H2O = L-glutaminyl-tRNA(Gln) + L-glutamate + ADP + phosphate + H(+)</text>
        <dbReference type="Rhea" id="RHEA:17521"/>
        <dbReference type="Rhea" id="RHEA-COMP:9681"/>
        <dbReference type="Rhea" id="RHEA-COMP:9684"/>
        <dbReference type="ChEBI" id="CHEBI:15377"/>
        <dbReference type="ChEBI" id="CHEBI:15378"/>
        <dbReference type="ChEBI" id="CHEBI:29985"/>
        <dbReference type="ChEBI" id="CHEBI:30616"/>
        <dbReference type="ChEBI" id="CHEBI:43474"/>
        <dbReference type="ChEBI" id="CHEBI:58359"/>
        <dbReference type="ChEBI" id="CHEBI:78520"/>
        <dbReference type="ChEBI" id="CHEBI:78521"/>
        <dbReference type="ChEBI" id="CHEBI:456216"/>
    </reaction>
</comment>
<dbReference type="GO" id="GO:0006412">
    <property type="term" value="P:translation"/>
    <property type="evidence" value="ECO:0007669"/>
    <property type="project" value="UniProtKB-UniRule"/>
</dbReference>